<name>A0A0E9PDV6_ANGAN</name>
<proteinExistence type="predicted"/>
<accession>A0A0E9PDV6</accession>
<sequence>MSGSGVICIIVGGNVEGFCLCMWQLARDPHSTFMDPLLKTQYTGGKARHKWPCRLLFLEKNIETKFKASTIQWDIMHTADCR</sequence>
<evidence type="ECO:0000313" key="1">
    <source>
        <dbReference type="EMBL" id="JAH02467.1"/>
    </source>
</evidence>
<dbReference type="AlphaFoldDB" id="A0A0E9PDV6"/>
<protein>
    <submittedName>
        <fullName evidence="1">Uncharacterized protein</fullName>
    </submittedName>
</protein>
<dbReference type="EMBL" id="GBXM01106110">
    <property type="protein sequence ID" value="JAH02467.1"/>
    <property type="molecule type" value="Transcribed_RNA"/>
</dbReference>
<organism evidence="1">
    <name type="scientific">Anguilla anguilla</name>
    <name type="common">European freshwater eel</name>
    <name type="synonym">Muraena anguilla</name>
    <dbReference type="NCBI Taxonomy" id="7936"/>
    <lineage>
        <taxon>Eukaryota</taxon>
        <taxon>Metazoa</taxon>
        <taxon>Chordata</taxon>
        <taxon>Craniata</taxon>
        <taxon>Vertebrata</taxon>
        <taxon>Euteleostomi</taxon>
        <taxon>Actinopterygii</taxon>
        <taxon>Neopterygii</taxon>
        <taxon>Teleostei</taxon>
        <taxon>Anguilliformes</taxon>
        <taxon>Anguillidae</taxon>
        <taxon>Anguilla</taxon>
    </lineage>
</organism>
<reference evidence="1" key="1">
    <citation type="submission" date="2014-11" db="EMBL/GenBank/DDBJ databases">
        <authorList>
            <person name="Amaro Gonzalez C."/>
        </authorList>
    </citation>
    <scope>NUCLEOTIDE SEQUENCE</scope>
</reference>
<reference evidence="1" key="2">
    <citation type="journal article" date="2015" name="Fish Shellfish Immunol.">
        <title>Early steps in the European eel (Anguilla anguilla)-Vibrio vulnificus interaction in the gills: Role of the RtxA13 toxin.</title>
        <authorList>
            <person name="Callol A."/>
            <person name="Pajuelo D."/>
            <person name="Ebbesson L."/>
            <person name="Teles M."/>
            <person name="MacKenzie S."/>
            <person name="Amaro C."/>
        </authorList>
    </citation>
    <scope>NUCLEOTIDE SEQUENCE</scope>
</reference>